<feature type="transmembrane region" description="Helical" evidence="2">
    <location>
        <begin position="486"/>
        <end position="508"/>
    </location>
</feature>
<evidence type="ECO:0000259" key="4">
    <source>
        <dbReference type="Pfam" id="PF23357"/>
    </source>
</evidence>
<dbReference type="EMBL" id="DWXZ01000035">
    <property type="protein sequence ID" value="HJB36837.1"/>
    <property type="molecule type" value="Genomic_DNA"/>
</dbReference>
<dbReference type="InterPro" id="IPR055396">
    <property type="entry name" value="DUF7088"/>
</dbReference>
<accession>A0A9D2LWU7</accession>
<dbReference type="AlphaFoldDB" id="A0A9D2LWU7"/>
<dbReference type="Pfam" id="PF23357">
    <property type="entry name" value="DUF7088"/>
    <property type="match status" value="1"/>
</dbReference>
<keyword evidence="2" id="KW-0812">Transmembrane</keyword>
<organism evidence="5 6">
    <name type="scientific">Candidatus Acutalibacter ornithocaccae</name>
    <dbReference type="NCBI Taxonomy" id="2838416"/>
    <lineage>
        <taxon>Bacteria</taxon>
        <taxon>Bacillati</taxon>
        <taxon>Bacillota</taxon>
        <taxon>Clostridia</taxon>
        <taxon>Eubacteriales</taxon>
        <taxon>Acutalibacteraceae</taxon>
        <taxon>Acutalibacter</taxon>
    </lineage>
</organism>
<evidence type="ECO:0000313" key="5">
    <source>
        <dbReference type="EMBL" id="HJB36837.1"/>
    </source>
</evidence>
<dbReference type="Pfam" id="PF09822">
    <property type="entry name" value="ABC_transp_aux"/>
    <property type="match status" value="1"/>
</dbReference>
<feature type="transmembrane region" description="Helical" evidence="2">
    <location>
        <begin position="36"/>
        <end position="58"/>
    </location>
</feature>
<evidence type="ECO:0000256" key="1">
    <source>
        <dbReference type="SAM" id="MobiDB-lite"/>
    </source>
</evidence>
<keyword evidence="2" id="KW-0472">Membrane</keyword>
<reference evidence="5" key="2">
    <citation type="submission" date="2021-04" db="EMBL/GenBank/DDBJ databases">
        <authorList>
            <person name="Gilroy R."/>
        </authorList>
    </citation>
    <scope>NUCLEOTIDE SEQUENCE</scope>
    <source>
        <strain evidence="5">ChiBcolR8-3208</strain>
    </source>
</reference>
<dbReference type="InterPro" id="IPR019196">
    <property type="entry name" value="ABC_transp_unknown"/>
</dbReference>
<comment type="caution">
    <text evidence="5">The sequence shown here is derived from an EMBL/GenBank/DDBJ whole genome shotgun (WGS) entry which is preliminary data.</text>
</comment>
<keyword evidence="2" id="KW-1133">Transmembrane helix</keyword>
<feature type="compositionally biased region" description="Basic residues" evidence="1">
    <location>
        <begin position="16"/>
        <end position="28"/>
    </location>
</feature>
<proteinExistence type="predicted"/>
<reference evidence="5" key="1">
    <citation type="journal article" date="2021" name="PeerJ">
        <title>Extensive microbial diversity within the chicken gut microbiome revealed by metagenomics and culture.</title>
        <authorList>
            <person name="Gilroy R."/>
            <person name="Ravi A."/>
            <person name="Getino M."/>
            <person name="Pursley I."/>
            <person name="Horton D.L."/>
            <person name="Alikhan N.F."/>
            <person name="Baker D."/>
            <person name="Gharbi K."/>
            <person name="Hall N."/>
            <person name="Watson M."/>
            <person name="Adriaenssens E.M."/>
            <person name="Foster-Nyarko E."/>
            <person name="Jarju S."/>
            <person name="Secka A."/>
            <person name="Antonio M."/>
            <person name="Oren A."/>
            <person name="Chaudhuri R.R."/>
            <person name="La Ragione R."/>
            <person name="Hildebrand F."/>
            <person name="Pallen M.J."/>
        </authorList>
    </citation>
    <scope>NUCLEOTIDE SEQUENCE</scope>
    <source>
        <strain evidence="5">ChiBcolR8-3208</strain>
    </source>
</reference>
<evidence type="ECO:0000256" key="2">
    <source>
        <dbReference type="SAM" id="Phobius"/>
    </source>
</evidence>
<dbReference type="Proteomes" id="UP000824214">
    <property type="component" value="Unassembled WGS sequence"/>
</dbReference>
<name>A0A9D2LWU7_9FIRM</name>
<feature type="domain" description="DUF7088" evidence="4">
    <location>
        <begin position="71"/>
        <end position="165"/>
    </location>
</feature>
<evidence type="ECO:0000313" key="6">
    <source>
        <dbReference type="Proteomes" id="UP000824214"/>
    </source>
</evidence>
<sequence>METKQTEVKQNGAKKPAPKKGKNPFRSNKFKRGGMATLMTVVFVAIVIVLNVVVSALAERFPSMDIDMTAQGLNTLSDQAIEIAQSIDEDTTIYLIGSEDAYENNQIYSSYGLEYSQVASLARRLAEANSHIKVEFVDPDTNPTFISEYADDNLTTGKVMVQTERRHRVLTVTDLFTIEQDQTTGGYSTYSMVDSALAGALELVNMEDVPVFTIATGHGEMLTSDNMASFISMLEDQNFEVQEIDLLTESIPEGTQVLMLPTPTTDYSEAEVDKLREYLNNTTNPEALTLLATSNPTQGSMPNYEAFLEEWGIRVEEGVVAETNTDRMALADAYGVLVDPSEDYLSGNTYDRLVSYYSAPITKLFDANNGISTYDLWTTSDSAYVVTEDTTEEQAADPDTSSQTVASVSSKYVQVDGSSVTRSLVMFGSSYVFLDTFMSNAFSNGSFVTDLTLYLTGSDGSNVTVLTERVQTNEMDVTATRSTMDMWGIIFSAVIPVAILACGLVIFLKRRHL</sequence>
<feature type="domain" description="ABC-type uncharacterised transport system" evidence="3">
    <location>
        <begin position="214"/>
        <end position="391"/>
    </location>
</feature>
<evidence type="ECO:0000259" key="3">
    <source>
        <dbReference type="Pfam" id="PF09822"/>
    </source>
</evidence>
<feature type="region of interest" description="Disordered" evidence="1">
    <location>
        <begin position="1"/>
        <end position="28"/>
    </location>
</feature>
<protein>
    <submittedName>
        <fullName evidence="5">GldG family protein</fullName>
    </submittedName>
</protein>
<gene>
    <name evidence="5" type="ORF">H9942_02055</name>
</gene>